<dbReference type="AlphaFoldDB" id="H1SCY3"/>
<dbReference type="Proteomes" id="UP000005808">
    <property type="component" value="Unassembled WGS sequence"/>
</dbReference>
<dbReference type="PATRIC" id="fig|1127483.3.peg.6091"/>
<proteinExistence type="predicted"/>
<dbReference type="RefSeq" id="WP_006161766.1">
    <property type="nucleotide sequence ID" value="NZ_AHJE01000086.1"/>
</dbReference>
<dbReference type="EMBL" id="AHJE01000086">
    <property type="protein sequence ID" value="EHP39629.1"/>
    <property type="molecule type" value="Genomic_DNA"/>
</dbReference>
<protein>
    <submittedName>
        <fullName evidence="1">Uncharacterized protein</fullName>
    </submittedName>
</protein>
<sequence length="76" mass="8945">MITSEQARDSAANPEWQTMHGRIQKGHWRLRANDLCMTYSTGKENAEECYQVWRSQKLIEYRRDDVTIAEGELVNK</sequence>
<name>H1SCY3_9BURK</name>
<evidence type="ECO:0000313" key="2">
    <source>
        <dbReference type="Proteomes" id="UP000005808"/>
    </source>
</evidence>
<accession>H1SCY3</accession>
<dbReference type="OrthoDB" id="8899283at2"/>
<reference evidence="1 2" key="1">
    <citation type="journal article" date="2012" name="J. Bacteriol.">
        <title>De Novo Genome Project of Cupriavidus basilensis OR16.</title>
        <authorList>
            <person name="Cserhati M."/>
            <person name="Kriszt B."/>
            <person name="Szoboszlay S."/>
            <person name="Toth A."/>
            <person name="Szabo I."/>
            <person name="Tancsics A."/>
            <person name="Nagy I."/>
            <person name="Horvath B."/>
            <person name="Nagy I."/>
            <person name="Kukolya J."/>
        </authorList>
    </citation>
    <scope>NUCLEOTIDE SEQUENCE [LARGE SCALE GENOMIC DNA]</scope>
    <source>
        <strain evidence="1 2">OR16</strain>
    </source>
</reference>
<evidence type="ECO:0000313" key="1">
    <source>
        <dbReference type="EMBL" id="EHP39629.1"/>
    </source>
</evidence>
<comment type="caution">
    <text evidence="1">The sequence shown here is derived from an EMBL/GenBank/DDBJ whole genome shotgun (WGS) entry which is preliminary data.</text>
</comment>
<gene>
    <name evidence="1" type="ORF">OR16_30499</name>
</gene>
<organism evidence="1 2">
    <name type="scientific">Cupriavidus basilensis OR16</name>
    <dbReference type="NCBI Taxonomy" id="1127483"/>
    <lineage>
        <taxon>Bacteria</taxon>
        <taxon>Pseudomonadati</taxon>
        <taxon>Pseudomonadota</taxon>
        <taxon>Betaproteobacteria</taxon>
        <taxon>Burkholderiales</taxon>
        <taxon>Burkholderiaceae</taxon>
        <taxon>Cupriavidus</taxon>
    </lineage>
</organism>